<evidence type="ECO:0000313" key="3">
    <source>
        <dbReference type="Proteomes" id="UP001279734"/>
    </source>
</evidence>
<evidence type="ECO:0000256" key="1">
    <source>
        <dbReference type="SAM" id="MobiDB-lite"/>
    </source>
</evidence>
<sequence>MLLDITASTPKDKSDNLTDGTNPSSTLNYSDNQISSPRKEKQREFTGGEEATRIRRENRWSNRERRRRAGRQGYRPYRQRRTAEERGMGVVPAMRPATEG</sequence>
<feature type="region of interest" description="Disordered" evidence="1">
    <location>
        <begin position="1"/>
        <end position="100"/>
    </location>
</feature>
<name>A0AAD3SZD9_NEPGR</name>
<accession>A0AAD3SZD9</accession>
<feature type="compositionally biased region" description="Basic and acidic residues" evidence="1">
    <location>
        <begin position="37"/>
        <end position="63"/>
    </location>
</feature>
<reference evidence="2" key="1">
    <citation type="submission" date="2023-05" db="EMBL/GenBank/DDBJ databases">
        <title>Nepenthes gracilis genome sequencing.</title>
        <authorList>
            <person name="Fukushima K."/>
        </authorList>
    </citation>
    <scope>NUCLEOTIDE SEQUENCE</scope>
    <source>
        <strain evidence="2">SING2019-196</strain>
    </source>
</reference>
<feature type="compositionally biased region" description="Polar residues" evidence="1">
    <location>
        <begin position="17"/>
        <end position="36"/>
    </location>
</feature>
<evidence type="ECO:0000313" key="2">
    <source>
        <dbReference type="EMBL" id="GMH19990.1"/>
    </source>
</evidence>
<protein>
    <submittedName>
        <fullName evidence="2">Uncharacterized protein</fullName>
    </submittedName>
</protein>
<keyword evidence="3" id="KW-1185">Reference proteome</keyword>
<dbReference type="Proteomes" id="UP001279734">
    <property type="component" value="Unassembled WGS sequence"/>
</dbReference>
<gene>
    <name evidence="2" type="ORF">Nepgr_021831</name>
</gene>
<proteinExistence type="predicted"/>
<organism evidence="2 3">
    <name type="scientific">Nepenthes gracilis</name>
    <name type="common">Slender pitcher plant</name>
    <dbReference type="NCBI Taxonomy" id="150966"/>
    <lineage>
        <taxon>Eukaryota</taxon>
        <taxon>Viridiplantae</taxon>
        <taxon>Streptophyta</taxon>
        <taxon>Embryophyta</taxon>
        <taxon>Tracheophyta</taxon>
        <taxon>Spermatophyta</taxon>
        <taxon>Magnoliopsida</taxon>
        <taxon>eudicotyledons</taxon>
        <taxon>Gunneridae</taxon>
        <taxon>Pentapetalae</taxon>
        <taxon>Caryophyllales</taxon>
        <taxon>Nepenthaceae</taxon>
        <taxon>Nepenthes</taxon>
    </lineage>
</organism>
<comment type="caution">
    <text evidence="2">The sequence shown here is derived from an EMBL/GenBank/DDBJ whole genome shotgun (WGS) entry which is preliminary data.</text>
</comment>
<dbReference type="AlphaFoldDB" id="A0AAD3SZD9"/>
<dbReference type="EMBL" id="BSYO01000021">
    <property type="protein sequence ID" value="GMH19990.1"/>
    <property type="molecule type" value="Genomic_DNA"/>
</dbReference>